<accession>A0A813K232</accession>
<reference evidence="1" key="1">
    <citation type="submission" date="2021-02" db="EMBL/GenBank/DDBJ databases">
        <authorList>
            <person name="Dougan E. K."/>
            <person name="Rhodes N."/>
            <person name="Thang M."/>
            <person name="Chan C."/>
        </authorList>
    </citation>
    <scope>NUCLEOTIDE SEQUENCE</scope>
</reference>
<evidence type="ECO:0000313" key="2">
    <source>
        <dbReference type="Proteomes" id="UP000626109"/>
    </source>
</evidence>
<protein>
    <submittedName>
        <fullName evidence="1">Uncharacterized protein</fullName>
    </submittedName>
</protein>
<comment type="caution">
    <text evidence="1">The sequence shown here is derived from an EMBL/GenBank/DDBJ whole genome shotgun (WGS) entry which is preliminary data.</text>
</comment>
<organism evidence="1 2">
    <name type="scientific">Polarella glacialis</name>
    <name type="common">Dinoflagellate</name>
    <dbReference type="NCBI Taxonomy" id="89957"/>
    <lineage>
        <taxon>Eukaryota</taxon>
        <taxon>Sar</taxon>
        <taxon>Alveolata</taxon>
        <taxon>Dinophyceae</taxon>
        <taxon>Suessiales</taxon>
        <taxon>Suessiaceae</taxon>
        <taxon>Polarella</taxon>
    </lineage>
</organism>
<dbReference type="Proteomes" id="UP000626109">
    <property type="component" value="Unassembled WGS sequence"/>
</dbReference>
<dbReference type="AlphaFoldDB" id="A0A813K232"/>
<gene>
    <name evidence="1" type="ORF">PGLA2088_LOCUS29110</name>
</gene>
<name>A0A813K232_POLGL</name>
<proteinExistence type="predicted"/>
<sequence>MAASKTKGFYHDETYKTVCCWTAATRIKYVANPKKGKSFIRYAGYEKAKTVGESLAKGSFPIDLLFDFQTGKLSVIGGAGGAVRKEPVDPSKAETQTDKMLSKWYYRSHPAKLQALRDAEKVFQEKGLGKMNQLSQSKALDLSTRLGIKLEEFSEGMLSPLDAARKCADIEAKRILETATAKGKKITDQDCLKILEKWAFRKNEARLNVMPEGTNFVHSDTLGLIRARDGRYMATEPTNLYPNVFSLFNQWLQDSLPAGCNKPFPFTSISVNYAYAAKIHRDQGNCGPSFGAALGKFTGGRLNYWEQDNKSLDLDSLQADVAPKIMDVKQGPKLFDGRRAHSVEAFKGERFSLVFFSAGKYWKTPQKVQSFLSSCRCKFPAEKSMEYYNGKLPTATGYDKVDKAAGSKKRLMKDKAVTTGHNKPSIAEVTGMLCNTNGF</sequence>
<evidence type="ECO:0000313" key="1">
    <source>
        <dbReference type="EMBL" id="CAE8694958.1"/>
    </source>
</evidence>
<dbReference type="EMBL" id="CAJNNW010028168">
    <property type="protein sequence ID" value="CAE8694958.1"/>
    <property type="molecule type" value="Genomic_DNA"/>
</dbReference>